<evidence type="ECO:0000256" key="1">
    <source>
        <dbReference type="SAM" id="MobiDB-lite"/>
    </source>
</evidence>
<reference evidence="2 3" key="1">
    <citation type="submission" date="2024-01" db="EMBL/GenBank/DDBJ databases">
        <title>The complete chloroplast genome sequence of Lithospermum erythrorhizon: insights into the phylogenetic relationship among Boraginaceae species and the maternal lineages of purple gromwells.</title>
        <authorList>
            <person name="Okada T."/>
            <person name="Watanabe K."/>
        </authorList>
    </citation>
    <scope>NUCLEOTIDE SEQUENCE [LARGE SCALE GENOMIC DNA]</scope>
</reference>
<evidence type="ECO:0000313" key="2">
    <source>
        <dbReference type="EMBL" id="GAA0145715.1"/>
    </source>
</evidence>
<gene>
    <name evidence="2" type="ORF">LIER_05847</name>
</gene>
<comment type="caution">
    <text evidence="2">The sequence shown here is derived from an EMBL/GenBank/DDBJ whole genome shotgun (WGS) entry which is preliminary data.</text>
</comment>
<protein>
    <submittedName>
        <fullName evidence="2">Uncharacterized protein</fullName>
    </submittedName>
</protein>
<organism evidence="2 3">
    <name type="scientific">Lithospermum erythrorhizon</name>
    <name type="common">Purple gromwell</name>
    <name type="synonym">Lithospermum officinale var. erythrorhizon</name>
    <dbReference type="NCBI Taxonomy" id="34254"/>
    <lineage>
        <taxon>Eukaryota</taxon>
        <taxon>Viridiplantae</taxon>
        <taxon>Streptophyta</taxon>
        <taxon>Embryophyta</taxon>
        <taxon>Tracheophyta</taxon>
        <taxon>Spermatophyta</taxon>
        <taxon>Magnoliopsida</taxon>
        <taxon>eudicotyledons</taxon>
        <taxon>Gunneridae</taxon>
        <taxon>Pentapetalae</taxon>
        <taxon>asterids</taxon>
        <taxon>lamiids</taxon>
        <taxon>Boraginales</taxon>
        <taxon>Boraginaceae</taxon>
        <taxon>Boraginoideae</taxon>
        <taxon>Lithospermeae</taxon>
        <taxon>Lithospermum</taxon>
    </lineage>
</organism>
<feature type="region of interest" description="Disordered" evidence="1">
    <location>
        <begin position="219"/>
        <end position="241"/>
    </location>
</feature>
<sequence>MSKEERVANRARRAEKKAREATEKAVEEEAVEDYIQEAEEQGSDEEDIAGIIIKRRKAKGKLKLNENRSKVGNKRIPKNVANVFTENVTLNSEEKKNAKGRFVASRRIIAERMLSENTKTIYDIMSILEDAGVMPTIETVDPYYPQLVREFICNMTEDIDESGTHVTDIPFKAVETGGGYSAGNDETVQFIKDEINHLEGVIQTSLARKSALETRLWSLAGEDDPVVDPTTSDSEAEASQE</sequence>
<keyword evidence="3" id="KW-1185">Reference proteome</keyword>
<feature type="compositionally biased region" description="Basic and acidic residues" evidence="1">
    <location>
        <begin position="17"/>
        <end position="27"/>
    </location>
</feature>
<dbReference type="AlphaFoldDB" id="A0AAV3P652"/>
<proteinExistence type="predicted"/>
<dbReference type="Proteomes" id="UP001454036">
    <property type="component" value="Unassembled WGS sequence"/>
</dbReference>
<evidence type="ECO:0000313" key="3">
    <source>
        <dbReference type="Proteomes" id="UP001454036"/>
    </source>
</evidence>
<accession>A0AAV3P652</accession>
<dbReference type="EMBL" id="BAABME010000822">
    <property type="protein sequence ID" value="GAA0145715.1"/>
    <property type="molecule type" value="Genomic_DNA"/>
</dbReference>
<feature type="region of interest" description="Disordered" evidence="1">
    <location>
        <begin position="1"/>
        <end position="28"/>
    </location>
</feature>
<name>A0AAV3P652_LITER</name>